<reference evidence="2 3" key="1">
    <citation type="submission" date="2023-06" db="EMBL/GenBank/DDBJ databases">
        <title>Aquibacillus rhizosphaerae LR5S19.</title>
        <authorList>
            <person name="Sun J.-Q."/>
        </authorList>
    </citation>
    <scope>NUCLEOTIDE SEQUENCE [LARGE SCALE GENOMIC DNA]</scope>
    <source>
        <strain evidence="2 3">LR5S19</strain>
    </source>
</reference>
<keyword evidence="1" id="KW-0472">Membrane</keyword>
<dbReference type="Proteomes" id="UP001235343">
    <property type="component" value="Unassembled WGS sequence"/>
</dbReference>
<organism evidence="2 3">
    <name type="scientific">Aquibacillus rhizosphaerae</name>
    <dbReference type="NCBI Taxonomy" id="3051431"/>
    <lineage>
        <taxon>Bacteria</taxon>
        <taxon>Bacillati</taxon>
        <taxon>Bacillota</taxon>
        <taxon>Bacilli</taxon>
        <taxon>Bacillales</taxon>
        <taxon>Bacillaceae</taxon>
        <taxon>Aquibacillus</taxon>
    </lineage>
</organism>
<evidence type="ECO:0000313" key="3">
    <source>
        <dbReference type="Proteomes" id="UP001235343"/>
    </source>
</evidence>
<dbReference type="EMBL" id="JASTZU010000016">
    <property type="protein sequence ID" value="MDL4839480.1"/>
    <property type="molecule type" value="Genomic_DNA"/>
</dbReference>
<proteinExistence type="predicted"/>
<keyword evidence="3" id="KW-1185">Reference proteome</keyword>
<keyword evidence="1" id="KW-1133">Transmembrane helix</keyword>
<gene>
    <name evidence="2" type="ORF">QQS35_03270</name>
</gene>
<comment type="caution">
    <text evidence="2">The sequence shown here is derived from an EMBL/GenBank/DDBJ whole genome shotgun (WGS) entry which is preliminary data.</text>
</comment>
<evidence type="ECO:0000313" key="2">
    <source>
        <dbReference type="EMBL" id="MDL4839480.1"/>
    </source>
</evidence>
<keyword evidence="1" id="KW-0812">Transmembrane</keyword>
<feature type="transmembrane region" description="Helical" evidence="1">
    <location>
        <begin position="33"/>
        <end position="50"/>
    </location>
</feature>
<accession>A0ABT7L2S4</accession>
<dbReference type="RefSeq" id="WP_285930350.1">
    <property type="nucleotide sequence ID" value="NZ_JASTZU010000016.1"/>
</dbReference>
<evidence type="ECO:0000256" key="1">
    <source>
        <dbReference type="SAM" id="Phobius"/>
    </source>
</evidence>
<protein>
    <submittedName>
        <fullName evidence="2">Uncharacterized protein</fullName>
    </submittedName>
</protein>
<name>A0ABT7L2S4_9BACI</name>
<feature type="transmembrane region" description="Helical" evidence="1">
    <location>
        <begin position="9"/>
        <end position="27"/>
    </location>
</feature>
<sequence length="61" mass="6885">MKIRNIDKALFTGVFVGIIIFVKEFFFSDINSFLSIIIGPLAAIISYLVGDKFLTKDEIKN</sequence>